<evidence type="ECO:0000313" key="1">
    <source>
        <dbReference type="EMBL" id="CAF4042421.1"/>
    </source>
</evidence>
<dbReference type="EMBL" id="CAJOBJ010137169">
    <property type="protein sequence ID" value="CAF4747099.1"/>
    <property type="molecule type" value="Genomic_DNA"/>
</dbReference>
<name>A0A819RKV8_9BILA</name>
<dbReference type="Proteomes" id="UP000681967">
    <property type="component" value="Unassembled WGS sequence"/>
</dbReference>
<reference evidence="1" key="1">
    <citation type="submission" date="2021-02" db="EMBL/GenBank/DDBJ databases">
        <authorList>
            <person name="Nowell W R."/>
        </authorList>
    </citation>
    <scope>NUCLEOTIDE SEQUENCE</scope>
</reference>
<gene>
    <name evidence="2" type="ORF">BYL167_LOCUS41253</name>
    <name evidence="3" type="ORF">GIL414_LOCUS44986</name>
    <name evidence="1" type="ORF">OVN521_LOCUS17473</name>
</gene>
<protein>
    <submittedName>
        <fullName evidence="1">Uncharacterized protein</fullName>
    </submittedName>
</protein>
<organism evidence="1 4">
    <name type="scientific">Rotaria magnacalcarata</name>
    <dbReference type="NCBI Taxonomy" id="392030"/>
    <lineage>
        <taxon>Eukaryota</taxon>
        <taxon>Metazoa</taxon>
        <taxon>Spiralia</taxon>
        <taxon>Gnathifera</taxon>
        <taxon>Rotifera</taxon>
        <taxon>Eurotatoria</taxon>
        <taxon>Bdelloidea</taxon>
        <taxon>Philodinida</taxon>
        <taxon>Philodinidae</taxon>
        <taxon>Rotaria</taxon>
    </lineage>
</organism>
<feature type="non-terminal residue" evidence="1">
    <location>
        <position position="76"/>
    </location>
</feature>
<accession>A0A819RKV8</accession>
<evidence type="ECO:0000313" key="3">
    <source>
        <dbReference type="EMBL" id="CAF4747099.1"/>
    </source>
</evidence>
<sequence length="76" mass="8558">MKAAANSSNKFYPCIAVMVEFRAVDHIVTVVHNVNQHIPSSWPIQIFHGKENQYFIKNSTLAPLIASGKIFLTLME</sequence>
<dbReference type="Proteomes" id="UP000663866">
    <property type="component" value="Unassembled WGS sequence"/>
</dbReference>
<proteinExistence type="predicted"/>
<evidence type="ECO:0000313" key="4">
    <source>
        <dbReference type="Proteomes" id="UP000663866"/>
    </source>
</evidence>
<keyword evidence="4" id="KW-1185">Reference proteome</keyword>
<dbReference type="Proteomes" id="UP000681720">
    <property type="component" value="Unassembled WGS sequence"/>
</dbReference>
<comment type="caution">
    <text evidence="1">The sequence shown here is derived from an EMBL/GenBank/DDBJ whole genome shotgun (WGS) entry which is preliminary data.</text>
</comment>
<dbReference type="EMBL" id="CAJOBG010003037">
    <property type="protein sequence ID" value="CAF4042421.1"/>
    <property type="molecule type" value="Genomic_DNA"/>
</dbReference>
<evidence type="ECO:0000313" key="2">
    <source>
        <dbReference type="EMBL" id="CAF4628188.1"/>
    </source>
</evidence>
<dbReference type="EMBL" id="CAJOBH010104159">
    <property type="protein sequence ID" value="CAF4628188.1"/>
    <property type="molecule type" value="Genomic_DNA"/>
</dbReference>
<dbReference type="AlphaFoldDB" id="A0A819RKV8"/>